<evidence type="ECO:0000313" key="2">
    <source>
        <dbReference type="EMBL" id="KAE8237868.1"/>
    </source>
</evidence>
<reference evidence="2" key="2">
    <citation type="journal article" date="2019" name="IMA Fungus">
        <title>Genome sequencing and comparison of five Tilletia species to identify candidate genes for the detection of regulated species infecting wheat.</title>
        <authorList>
            <person name="Nguyen H.D.T."/>
            <person name="Sultana T."/>
            <person name="Kesanakurti P."/>
            <person name="Hambleton S."/>
        </authorList>
    </citation>
    <scope>NUCLEOTIDE SEQUENCE</scope>
    <source>
        <strain evidence="2">DAOMC 238032</strain>
    </source>
</reference>
<dbReference type="Proteomes" id="UP000077671">
    <property type="component" value="Unassembled WGS sequence"/>
</dbReference>
<dbReference type="Gene3D" id="3.60.10.10">
    <property type="entry name" value="Endonuclease/exonuclease/phosphatase"/>
    <property type="match status" value="1"/>
</dbReference>
<accession>A0A8T8SDQ1</accession>
<evidence type="ECO:0000313" key="3">
    <source>
        <dbReference type="Proteomes" id="UP000077671"/>
    </source>
</evidence>
<organism evidence="2 3">
    <name type="scientific">Tilletia caries</name>
    <name type="common">wheat bunt fungus</name>
    <dbReference type="NCBI Taxonomy" id="13290"/>
    <lineage>
        <taxon>Eukaryota</taxon>
        <taxon>Fungi</taxon>
        <taxon>Dikarya</taxon>
        <taxon>Basidiomycota</taxon>
        <taxon>Ustilaginomycotina</taxon>
        <taxon>Exobasidiomycetes</taxon>
        <taxon>Tilletiales</taxon>
        <taxon>Tilletiaceae</taxon>
        <taxon>Tilletia</taxon>
    </lineage>
</organism>
<dbReference type="SUPFAM" id="SSF56219">
    <property type="entry name" value="DNase I-like"/>
    <property type="match status" value="1"/>
</dbReference>
<name>A0A8T8SDQ1_9BASI</name>
<sequence>SQRLPSTDVIFSALDKKKPPFKGATPADVLTKTRAAIAKAIKEDASPPQNWSEAKGVSIIHIVRSARPLPSGDWIITFGTAKWARLVSRYKDSWLDQLHPGFFIKDGEFEVAVDLVPLTFNLEEYSHYKDLVQNNPVVKDSTLIDWIGGARGLEEAKAKKSGTALSSSASSVRQTQMSSSCPPSLSTAASCRHAIAIAVRPINELPAIIFINIYNQKGSNTTTDHLSTIIRQSERKYDSPAIIVLGDFNLHHELWNPQDYEAVDSGADYLLDTMSTHGLELRSEPGIPTYEHWSGQTSSTTIDLVFTNAIGRDLMFECSTDS</sequence>
<dbReference type="Pfam" id="PF14529">
    <property type="entry name" value="Exo_endo_phos_2"/>
    <property type="match status" value="1"/>
</dbReference>
<gene>
    <name evidence="2" type="ORF">A4X03_0g9017</name>
</gene>
<protein>
    <recommendedName>
        <fullName evidence="1">Endonuclease/exonuclease/phosphatase domain-containing protein</fullName>
    </recommendedName>
</protein>
<reference evidence="2" key="1">
    <citation type="submission" date="2016-04" db="EMBL/GenBank/DDBJ databases">
        <authorList>
            <person name="Nguyen H.D."/>
            <person name="Kesanakurti P."/>
            <person name="Cullis J."/>
            <person name="Levesque C.A."/>
            <person name="Hambleton S."/>
        </authorList>
    </citation>
    <scope>NUCLEOTIDE SEQUENCE</scope>
    <source>
        <strain evidence="2">DAOMC 238032</strain>
    </source>
</reference>
<feature type="non-terminal residue" evidence="2">
    <location>
        <position position="1"/>
    </location>
</feature>
<dbReference type="AlphaFoldDB" id="A0A8T8SDQ1"/>
<comment type="caution">
    <text evidence="2">The sequence shown here is derived from an EMBL/GenBank/DDBJ whole genome shotgun (WGS) entry which is preliminary data.</text>
</comment>
<proteinExistence type="predicted"/>
<dbReference type="EMBL" id="LWDD02003179">
    <property type="protein sequence ID" value="KAE8237868.1"/>
    <property type="molecule type" value="Genomic_DNA"/>
</dbReference>
<evidence type="ECO:0000259" key="1">
    <source>
        <dbReference type="Pfam" id="PF14529"/>
    </source>
</evidence>
<dbReference type="InterPro" id="IPR005135">
    <property type="entry name" value="Endo/exonuclease/phosphatase"/>
</dbReference>
<feature type="domain" description="Endonuclease/exonuclease/phosphatase" evidence="1">
    <location>
        <begin position="208"/>
        <end position="309"/>
    </location>
</feature>
<dbReference type="GO" id="GO:0003824">
    <property type="term" value="F:catalytic activity"/>
    <property type="evidence" value="ECO:0007669"/>
    <property type="project" value="InterPro"/>
</dbReference>
<feature type="non-terminal residue" evidence="2">
    <location>
        <position position="322"/>
    </location>
</feature>
<dbReference type="InterPro" id="IPR036691">
    <property type="entry name" value="Endo/exonu/phosph_ase_sf"/>
</dbReference>